<evidence type="ECO:0000256" key="1">
    <source>
        <dbReference type="SAM" id="MobiDB-lite"/>
    </source>
</evidence>
<evidence type="ECO:0000313" key="3">
    <source>
        <dbReference type="EMBL" id="MED6139295.1"/>
    </source>
</evidence>
<dbReference type="InterPro" id="IPR046796">
    <property type="entry name" value="Transposase_32_dom"/>
</dbReference>
<feature type="compositionally biased region" description="Polar residues" evidence="1">
    <location>
        <begin position="491"/>
        <end position="501"/>
    </location>
</feature>
<accession>A0ABU6STC9</accession>
<feature type="compositionally biased region" description="Low complexity" evidence="1">
    <location>
        <begin position="302"/>
        <end position="319"/>
    </location>
</feature>
<comment type="caution">
    <text evidence="3">The sequence shown here is derived from an EMBL/GenBank/DDBJ whole genome shotgun (WGS) entry which is preliminary data.</text>
</comment>
<reference evidence="3 4" key="1">
    <citation type="journal article" date="2023" name="Plants (Basel)">
        <title>Bridging the Gap: Combining Genomics and Transcriptomics Approaches to Understand Stylosanthes scabra, an Orphan Legume from the Brazilian Caatinga.</title>
        <authorList>
            <person name="Ferreira-Neto J.R.C."/>
            <person name="da Silva M.D."/>
            <person name="Binneck E."/>
            <person name="de Melo N.F."/>
            <person name="da Silva R.H."/>
            <person name="de Melo A.L.T.M."/>
            <person name="Pandolfi V."/>
            <person name="Bustamante F.O."/>
            <person name="Brasileiro-Vidal A.C."/>
            <person name="Benko-Iseppon A.M."/>
        </authorList>
    </citation>
    <scope>NUCLEOTIDE SEQUENCE [LARGE SCALE GENOMIC DNA]</scope>
    <source>
        <tissue evidence="3">Leaves</tissue>
    </source>
</reference>
<proteinExistence type="predicted"/>
<feature type="domain" description="Putative plant transposon protein" evidence="2">
    <location>
        <begin position="57"/>
        <end position="242"/>
    </location>
</feature>
<gene>
    <name evidence="3" type="ORF">PIB30_082448</name>
</gene>
<feature type="region of interest" description="Disordered" evidence="1">
    <location>
        <begin position="486"/>
        <end position="523"/>
    </location>
</feature>
<dbReference type="EMBL" id="JASCZI010061683">
    <property type="protein sequence ID" value="MED6139295.1"/>
    <property type="molecule type" value="Genomic_DNA"/>
</dbReference>
<dbReference type="Pfam" id="PF20167">
    <property type="entry name" value="Transposase_32"/>
    <property type="match status" value="1"/>
</dbReference>
<name>A0ABU6STC9_9FABA</name>
<protein>
    <recommendedName>
        <fullName evidence="2">Putative plant transposon protein domain-containing protein</fullName>
    </recommendedName>
</protein>
<organism evidence="3 4">
    <name type="scientific">Stylosanthes scabra</name>
    <dbReference type="NCBI Taxonomy" id="79078"/>
    <lineage>
        <taxon>Eukaryota</taxon>
        <taxon>Viridiplantae</taxon>
        <taxon>Streptophyta</taxon>
        <taxon>Embryophyta</taxon>
        <taxon>Tracheophyta</taxon>
        <taxon>Spermatophyta</taxon>
        <taxon>Magnoliopsida</taxon>
        <taxon>eudicotyledons</taxon>
        <taxon>Gunneridae</taxon>
        <taxon>Pentapetalae</taxon>
        <taxon>rosids</taxon>
        <taxon>fabids</taxon>
        <taxon>Fabales</taxon>
        <taxon>Fabaceae</taxon>
        <taxon>Papilionoideae</taxon>
        <taxon>50 kb inversion clade</taxon>
        <taxon>dalbergioids sensu lato</taxon>
        <taxon>Dalbergieae</taxon>
        <taxon>Pterocarpus clade</taxon>
        <taxon>Stylosanthes</taxon>
    </lineage>
</organism>
<evidence type="ECO:0000259" key="2">
    <source>
        <dbReference type="Pfam" id="PF20167"/>
    </source>
</evidence>
<dbReference type="Proteomes" id="UP001341840">
    <property type="component" value="Unassembled WGS sequence"/>
</dbReference>
<sequence length="523" mass="60074">MASSSALASVLDDHHFRKEFNQTLFESHVRRKKVILEVGFNLNDNEYPQIKEQIALRGWRSLAAPMIGISKLLVQEFYANATVSDEEVTNAEQLPYKSFVRGIERVMRFKAETLGAEMDYKTRQATDQRLDEVLANLCIPGATWRLSSSKPAVPIQLRRTELHPLAKGWQEFIIYSLVPTGNKSEITMARAILIHSIMRGEEVRAEDIIADNMAVIAQGLQSKGNLGSPSTIYELCKDAGVPLREFRRTSKIPEEKLITAKRIESTRIPRNLQQQQQEDDDEDELMPQAGGGNGEEEEQQHHQNFQQIPQQPFPDFQPHYESQYHEDLQGIEEHLSSMQFLQQSFYENMQKSQAEYIEEVKQIKAKQEEMWNNTNRFKPQIRKEQEMLAREIQDVRKGQISQTLVNNQRDETEKSLQQAVEKQGRDILKMKKQLNLWTRNTSAREAYTCWAHQQANPNLSEISITQIPDLLQTNAEKGRPMFFGCLKSDYGASSSSQTDQQDPVPLRTAPPLPNYQPPRPPPN</sequence>
<evidence type="ECO:0000313" key="4">
    <source>
        <dbReference type="Proteomes" id="UP001341840"/>
    </source>
</evidence>
<feature type="region of interest" description="Disordered" evidence="1">
    <location>
        <begin position="263"/>
        <end position="319"/>
    </location>
</feature>
<keyword evidence="4" id="KW-1185">Reference proteome</keyword>
<feature type="compositionally biased region" description="Pro residues" evidence="1">
    <location>
        <begin position="508"/>
        <end position="523"/>
    </location>
</feature>